<evidence type="ECO:0000313" key="13">
    <source>
        <dbReference type="Proteomes" id="UP000295937"/>
    </source>
</evidence>
<dbReference type="GO" id="GO:0000105">
    <property type="term" value="P:L-histidine biosynthetic process"/>
    <property type="evidence" value="ECO:0007669"/>
    <property type="project" value="UniProtKB-UniRule"/>
</dbReference>
<feature type="active site" description="Proton donor" evidence="9">
    <location>
        <position position="129"/>
    </location>
</feature>
<dbReference type="GO" id="GO:0003949">
    <property type="term" value="F:1-(5-phosphoribosyl)-5-[(5-phosphoribosylamino)methylideneamino]imidazole-4-carboxamide isomerase activity"/>
    <property type="evidence" value="ECO:0007669"/>
    <property type="project" value="UniProtKB-UniRule"/>
</dbReference>
<comment type="catalytic activity">
    <reaction evidence="1 9 11">
        <text>1-(5-phospho-beta-D-ribosyl)-5-[(5-phospho-beta-D-ribosylamino)methylideneamino]imidazole-4-carboxamide = 5-[(5-phospho-1-deoxy-D-ribulos-1-ylimino)methylamino]-1-(5-phospho-beta-D-ribosyl)imidazole-4-carboxamide</text>
        <dbReference type="Rhea" id="RHEA:15469"/>
        <dbReference type="ChEBI" id="CHEBI:58435"/>
        <dbReference type="ChEBI" id="CHEBI:58525"/>
        <dbReference type="EC" id="5.3.1.16"/>
    </reaction>
</comment>
<dbReference type="UniPathway" id="UPA00031">
    <property type="reaction ID" value="UER00009"/>
</dbReference>
<dbReference type="NCBIfam" id="TIGR00007">
    <property type="entry name" value="1-(5-phosphoribosyl)-5-[(5-phosphoribosylamino)methylideneamino]imidazole-4-carboxamide isomerase"/>
    <property type="match status" value="1"/>
</dbReference>
<keyword evidence="8 9" id="KW-0413">Isomerase</keyword>
<dbReference type="GO" id="GO:0005737">
    <property type="term" value="C:cytoplasm"/>
    <property type="evidence" value="ECO:0007669"/>
    <property type="project" value="UniProtKB-SubCell"/>
</dbReference>
<dbReference type="EMBL" id="PDKR01000001">
    <property type="protein sequence ID" value="PPI88869.1"/>
    <property type="molecule type" value="Genomic_DNA"/>
</dbReference>
<dbReference type="PANTHER" id="PTHR43090:SF2">
    <property type="entry name" value="1-(5-PHOSPHORIBOSYL)-5-[(5-PHOSPHORIBOSYLAMINO)METHYLIDENEAMINO] IMIDAZOLE-4-CARBOXAMIDE ISOMERASE"/>
    <property type="match status" value="1"/>
</dbReference>
<evidence type="ECO:0000256" key="10">
    <source>
        <dbReference type="RuleBase" id="RU003657"/>
    </source>
</evidence>
<evidence type="ECO:0000256" key="4">
    <source>
        <dbReference type="ARBA" id="ARBA00009667"/>
    </source>
</evidence>
<gene>
    <name evidence="9 12" type="primary">hisA</name>
    <name evidence="12" type="ORF">CRV09_00995</name>
</gene>
<dbReference type="Gene3D" id="3.20.20.70">
    <property type="entry name" value="Aldolase class I"/>
    <property type="match status" value="1"/>
</dbReference>
<dbReference type="CDD" id="cd04732">
    <property type="entry name" value="HisA"/>
    <property type="match status" value="1"/>
</dbReference>
<evidence type="ECO:0000256" key="9">
    <source>
        <dbReference type="HAMAP-Rule" id="MF_01014"/>
    </source>
</evidence>
<evidence type="ECO:0000256" key="3">
    <source>
        <dbReference type="ARBA" id="ARBA00005133"/>
    </source>
</evidence>
<comment type="subcellular location">
    <subcellularLocation>
        <location evidence="2 9 11">Cytoplasm</location>
    </subcellularLocation>
</comment>
<accession>A0A2P5T2R2</accession>
<keyword evidence="7 9" id="KW-0368">Histidine biosynthesis</keyword>
<evidence type="ECO:0000256" key="5">
    <source>
        <dbReference type="ARBA" id="ARBA00022490"/>
    </source>
</evidence>
<dbReference type="FunFam" id="3.20.20.70:FF:000009">
    <property type="entry name" value="1-(5-phosphoribosyl)-5-[(5-phosphoribosylamino)methylideneamino] imidazole-4-carboxamide isomerase"/>
    <property type="match status" value="1"/>
</dbReference>
<dbReference type="AlphaFoldDB" id="A0A2P5T2R2"/>
<proteinExistence type="inferred from homology"/>
<sequence>MIIPALDFIDGDIVRLYQGDYNKKISYNINPLLYIEKYVKQGAKILHLIDLDGTKDPNNRQILLLKSLLKKINIFIQIGGGIRNRDDIMTLLDAGAYRVVIGSMAVKNPEEVKKWFIEFGSESIVLAIDVRIGPNNLKKVVTDAWQTTSNITIEEIIRQFETVNLKHVLCTDISRDGTLIGPNIKLYKELSINFPNIIFQSSGGISSLNDIILLRNTGIQASIIGRAFIENKFTFLEANRCWQKG</sequence>
<evidence type="ECO:0000256" key="1">
    <source>
        <dbReference type="ARBA" id="ARBA00000901"/>
    </source>
</evidence>
<comment type="similarity">
    <text evidence="4 9 10">Belongs to the HisA/HisF family.</text>
</comment>
<dbReference type="InterPro" id="IPR013785">
    <property type="entry name" value="Aldolase_TIM"/>
</dbReference>
<name>A0A2P5T2R2_9GAMM</name>
<dbReference type="RefSeq" id="WP_136132295.1">
    <property type="nucleotide sequence ID" value="NZ_PDKR01000001.1"/>
</dbReference>
<keyword evidence="6 9" id="KW-0028">Amino-acid biosynthesis</keyword>
<dbReference type="InterPro" id="IPR044524">
    <property type="entry name" value="Isoase_HisA-like"/>
</dbReference>
<dbReference type="Proteomes" id="UP000295937">
    <property type="component" value="Unassembled WGS sequence"/>
</dbReference>
<dbReference type="Pfam" id="PF00977">
    <property type="entry name" value="His_biosynth"/>
    <property type="match status" value="1"/>
</dbReference>
<dbReference type="InterPro" id="IPR006062">
    <property type="entry name" value="His_biosynth"/>
</dbReference>
<dbReference type="GO" id="GO:0000162">
    <property type="term" value="P:L-tryptophan biosynthetic process"/>
    <property type="evidence" value="ECO:0007669"/>
    <property type="project" value="TreeGrafter"/>
</dbReference>
<keyword evidence="5 9" id="KW-0963">Cytoplasm</keyword>
<evidence type="ECO:0000313" key="12">
    <source>
        <dbReference type="EMBL" id="PPI88869.1"/>
    </source>
</evidence>
<evidence type="ECO:0000256" key="7">
    <source>
        <dbReference type="ARBA" id="ARBA00023102"/>
    </source>
</evidence>
<dbReference type="HAMAP" id="MF_01014">
    <property type="entry name" value="HisA"/>
    <property type="match status" value="1"/>
</dbReference>
<dbReference type="InterPro" id="IPR011060">
    <property type="entry name" value="RibuloseP-bd_barrel"/>
</dbReference>
<dbReference type="OrthoDB" id="9807749at2"/>
<dbReference type="InterPro" id="IPR023016">
    <property type="entry name" value="HisA/PriA"/>
</dbReference>
<evidence type="ECO:0000256" key="11">
    <source>
        <dbReference type="RuleBase" id="RU003658"/>
    </source>
</evidence>
<dbReference type="InterPro" id="IPR006063">
    <property type="entry name" value="HisA_bact_arch"/>
</dbReference>
<dbReference type="EC" id="5.3.1.16" evidence="9 11"/>
<reference evidence="12 13" key="1">
    <citation type="journal article" date="2018" name="Genome Biol. Evol.">
        <title>Cladogenesis and Genomic Streamlining in Extracellular Endosymbionts of Tropical Stink Bugs.</title>
        <authorList>
            <person name="Otero-Bravo A."/>
            <person name="Goffredi S."/>
            <person name="Sabree Z.L."/>
        </authorList>
    </citation>
    <scope>NUCLEOTIDE SEQUENCE [LARGE SCALE GENOMIC DNA]</scope>
    <source>
        <strain evidence="12 13">SoEO</strain>
    </source>
</reference>
<evidence type="ECO:0000256" key="6">
    <source>
        <dbReference type="ARBA" id="ARBA00022605"/>
    </source>
</evidence>
<dbReference type="PANTHER" id="PTHR43090">
    <property type="entry name" value="1-(5-PHOSPHORIBOSYL)-5-[(5-PHOSPHORIBOSYLAMINO)METHYLIDENEAMINO] IMIDAZOLE-4-CARBOXAMIDE ISOMERASE"/>
    <property type="match status" value="1"/>
</dbReference>
<comment type="pathway">
    <text evidence="3 9 11">Amino-acid biosynthesis; L-histidine biosynthesis; L-histidine from 5-phospho-alpha-D-ribose 1-diphosphate: step 4/9.</text>
</comment>
<evidence type="ECO:0000256" key="2">
    <source>
        <dbReference type="ARBA" id="ARBA00004496"/>
    </source>
</evidence>
<comment type="caution">
    <text evidence="12">The sequence shown here is derived from an EMBL/GenBank/DDBJ whole genome shotgun (WGS) entry which is preliminary data.</text>
</comment>
<organism evidence="12 13">
    <name type="scientific">Candidatus Pantoea edessiphila</name>
    <dbReference type="NCBI Taxonomy" id="2044610"/>
    <lineage>
        <taxon>Bacteria</taxon>
        <taxon>Pseudomonadati</taxon>
        <taxon>Pseudomonadota</taxon>
        <taxon>Gammaproteobacteria</taxon>
        <taxon>Enterobacterales</taxon>
        <taxon>Erwiniaceae</taxon>
        <taxon>Pantoea</taxon>
    </lineage>
</organism>
<feature type="active site" description="Proton acceptor" evidence="9">
    <location>
        <position position="7"/>
    </location>
</feature>
<evidence type="ECO:0000256" key="8">
    <source>
        <dbReference type="ARBA" id="ARBA00023235"/>
    </source>
</evidence>
<dbReference type="SUPFAM" id="SSF51366">
    <property type="entry name" value="Ribulose-phoshate binding barrel"/>
    <property type="match status" value="1"/>
</dbReference>
<protein>
    <recommendedName>
        <fullName evidence="9 11">1-(5-phosphoribosyl)-5-[(5-phosphoribosylamino)methylideneamino] imidazole-4-carboxamide isomerase</fullName>
        <ecNumber evidence="9 11">5.3.1.16</ecNumber>
    </recommendedName>
    <alternativeName>
        <fullName evidence="9">Phosphoribosylformimino-5-aminoimidazole carboxamide ribotide isomerase</fullName>
    </alternativeName>
</protein>